<dbReference type="GeneID" id="73348215"/>
<accession>A0A9Q8WMG3</accession>
<dbReference type="AlphaFoldDB" id="A0A9Q8WMG3"/>
<proteinExistence type="predicted"/>
<evidence type="ECO:0000313" key="2">
    <source>
        <dbReference type="Proteomes" id="UP000830671"/>
    </source>
</evidence>
<dbReference type="KEGG" id="clup:CLUP02_14274"/>
<sequence length="220" mass="24308">MGFSRRIWSCCFHIDRLSDMIYTVTSTIPPQTKHGCQIAIQSHRKVVMTVVVPKKPCNSHKARSIESLLVSSGPGAYGEEYFSGGTCPDFEVHGRAKATTDVFKSSRGRGTVKSLGLLDLASRRTWTCRSPIVTNNQMKHAAPRPATKVFRPVFLSNRCKRQQCAVANEEDAALGRRLGVYAQGPNPLQPFQPCFAPTPAIPPFLSARVRDERPEAHEAT</sequence>
<reference evidence="1" key="1">
    <citation type="journal article" date="2021" name="Mol. Plant Microbe Interact.">
        <title>Complete Genome Sequence of the Plant-Pathogenic Fungus Colletotrichum lupini.</title>
        <authorList>
            <person name="Baroncelli R."/>
            <person name="Pensec F."/>
            <person name="Da Lio D."/>
            <person name="Boufleur T."/>
            <person name="Vicente I."/>
            <person name="Sarrocco S."/>
            <person name="Picot A."/>
            <person name="Baraldi E."/>
            <person name="Sukno S."/>
            <person name="Thon M."/>
            <person name="Le Floch G."/>
        </authorList>
    </citation>
    <scope>NUCLEOTIDE SEQUENCE</scope>
    <source>
        <strain evidence="1">IMI 504893</strain>
    </source>
</reference>
<organism evidence="1 2">
    <name type="scientific">Colletotrichum lupini</name>
    <dbReference type="NCBI Taxonomy" id="145971"/>
    <lineage>
        <taxon>Eukaryota</taxon>
        <taxon>Fungi</taxon>
        <taxon>Dikarya</taxon>
        <taxon>Ascomycota</taxon>
        <taxon>Pezizomycotina</taxon>
        <taxon>Sordariomycetes</taxon>
        <taxon>Hypocreomycetidae</taxon>
        <taxon>Glomerellales</taxon>
        <taxon>Glomerellaceae</taxon>
        <taxon>Colletotrichum</taxon>
        <taxon>Colletotrichum acutatum species complex</taxon>
    </lineage>
</organism>
<protein>
    <submittedName>
        <fullName evidence="1">Uncharacterized protein</fullName>
    </submittedName>
</protein>
<dbReference type="RefSeq" id="XP_049150351.1">
    <property type="nucleotide sequence ID" value="XM_049293205.1"/>
</dbReference>
<evidence type="ECO:0000313" key="1">
    <source>
        <dbReference type="EMBL" id="UQC88749.1"/>
    </source>
</evidence>
<gene>
    <name evidence="1" type="ORF">CLUP02_14274</name>
</gene>
<keyword evidence="2" id="KW-1185">Reference proteome</keyword>
<dbReference type="Proteomes" id="UP000830671">
    <property type="component" value="Chromosome 7"/>
</dbReference>
<dbReference type="EMBL" id="CP019479">
    <property type="protein sequence ID" value="UQC88749.1"/>
    <property type="molecule type" value="Genomic_DNA"/>
</dbReference>
<name>A0A9Q8WMG3_9PEZI</name>